<protein>
    <submittedName>
        <fullName evidence="1">Uncharacterized protein</fullName>
    </submittedName>
</protein>
<organism evidence="1 2">
    <name type="scientific">Enterocloster clostridioformis</name>
    <dbReference type="NCBI Taxonomy" id="1531"/>
    <lineage>
        <taxon>Bacteria</taxon>
        <taxon>Bacillati</taxon>
        <taxon>Bacillota</taxon>
        <taxon>Clostridia</taxon>
        <taxon>Lachnospirales</taxon>
        <taxon>Lachnospiraceae</taxon>
        <taxon>Enterocloster</taxon>
    </lineage>
</organism>
<reference evidence="1 2" key="1">
    <citation type="submission" date="2019-11" db="EMBL/GenBank/DDBJ databases">
        <title>FDA dAtabase for Regulatory Grade micrObial Sequences (FDA-ARGOS): Supporting development and validation of Infectious Disease Dx tests.</title>
        <authorList>
            <person name="Turner S."/>
            <person name="Byrd R."/>
            <person name="Tallon L."/>
            <person name="Sadzewicz L."/>
            <person name="Vavikolanu K."/>
            <person name="Mehta A."/>
            <person name="Aluvathingal J."/>
            <person name="Nadendla S."/>
            <person name="Myers T."/>
            <person name="Yan Y."/>
            <person name="Sichtig H."/>
        </authorList>
    </citation>
    <scope>NUCLEOTIDE SEQUENCE [LARGE SCALE GENOMIC DNA]</scope>
    <source>
        <strain evidence="1 2">FDAARGOS_739</strain>
    </source>
</reference>
<dbReference type="AlphaFoldDB" id="A0AAP9S5N9"/>
<dbReference type="EMBL" id="CP050964">
    <property type="protein sequence ID" value="QIX89189.1"/>
    <property type="molecule type" value="Genomic_DNA"/>
</dbReference>
<gene>
    <name evidence="1" type="ORF">FOC47_00470</name>
</gene>
<sequence length="135" mass="15982">MVKERLVKKRMVDVDEMLDFLLYKTEVYIGDDYYRDAFEESLRKEVEKFVATVVPDVEIGQTVWVITDGEYDFDTQKFSKVIKKCYVHRKTIKKKYTFTVRGDGFYIGNFVKSSIGKTVFLTEEEAIKHEKTKIH</sequence>
<accession>A0AAP9S5N9</accession>
<dbReference type="GeneID" id="57959622"/>
<evidence type="ECO:0000313" key="1">
    <source>
        <dbReference type="EMBL" id="QIX89189.1"/>
    </source>
</evidence>
<name>A0AAP9S5N9_9FIRM</name>
<evidence type="ECO:0000313" key="2">
    <source>
        <dbReference type="Proteomes" id="UP000501069"/>
    </source>
</evidence>
<proteinExistence type="predicted"/>
<dbReference type="RefSeq" id="WP_002588644.1">
    <property type="nucleotide sequence ID" value="NZ_CABKQO010000001.1"/>
</dbReference>
<dbReference type="Proteomes" id="UP000501069">
    <property type="component" value="Chromosome"/>
</dbReference>